<evidence type="ECO:0000259" key="8">
    <source>
        <dbReference type="Pfam" id="PF00892"/>
    </source>
</evidence>
<evidence type="ECO:0000256" key="1">
    <source>
        <dbReference type="ARBA" id="ARBA00004651"/>
    </source>
</evidence>
<keyword evidence="4 7" id="KW-0812">Transmembrane</keyword>
<evidence type="ECO:0000256" key="3">
    <source>
        <dbReference type="ARBA" id="ARBA00022475"/>
    </source>
</evidence>
<feature type="transmembrane region" description="Helical" evidence="7">
    <location>
        <begin position="226"/>
        <end position="245"/>
    </location>
</feature>
<keyword evidence="3" id="KW-1003">Cell membrane</keyword>
<dbReference type="EMBL" id="JAGGLM010000035">
    <property type="protein sequence ID" value="MBP2034161.1"/>
    <property type="molecule type" value="Genomic_DNA"/>
</dbReference>
<dbReference type="InterPro" id="IPR037185">
    <property type="entry name" value="EmrE-like"/>
</dbReference>
<evidence type="ECO:0000256" key="6">
    <source>
        <dbReference type="ARBA" id="ARBA00023136"/>
    </source>
</evidence>
<reference evidence="9 10" key="1">
    <citation type="submission" date="2021-03" db="EMBL/GenBank/DDBJ databases">
        <title>Genomic Encyclopedia of Type Strains, Phase IV (KMG-IV): sequencing the most valuable type-strain genomes for metagenomic binning, comparative biology and taxonomic classification.</title>
        <authorList>
            <person name="Goeker M."/>
        </authorList>
    </citation>
    <scope>NUCLEOTIDE SEQUENCE [LARGE SCALE GENOMIC DNA]</scope>
    <source>
        <strain evidence="9 10">DSM 28783</strain>
    </source>
</reference>
<dbReference type="RefSeq" id="WP_209703392.1">
    <property type="nucleotide sequence ID" value="NZ_JAGGLM010000035.1"/>
</dbReference>
<evidence type="ECO:0000256" key="5">
    <source>
        <dbReference type="ARBA" id="ARBA00022989"/>
    </source>
</evidence>
<feature type="domain" description="EamA" evidence="8">
    <location>
        <begin position="165"/>
        <end position="298"/>
    </location>
</feature>
<feature type="transmembrane region" description="Helical" evidence="7">
    <location>
        <begin position="45"/>
        <end position="63"/>
    </location>
</feature>
<dbReference type="InterPro" id="IPR000620">
    <property type="entry name" value="EamA_dom"/>
</dbReference>
<evidence type="ECO:0000313" key="10">
    <source>
        <dbReference type="Proteomes" id="UP001519307"/>
    </source>
</evidence>
<dbReference type="Pfam" id="PF00892">
    <property type="entry name" value="EamA"/>
    <property type="match status" value="2"/>
</dbReference>
<accession>A0ABS4KXR2</accession>
<feature type="transmembrane region" description="Helical" evidence="7">
    <location>
        <begin position="12"/>
        <end position="33"/>
    </location>
</feature>
<keyword evidence="10" id="KW-1185">Reference proteome</keyword>
<feature type="transmembrane region" description="Helical" evidence="7">
    <location>
        <begin position="281"/>
        <end position="299"/>
    </location>
</feature>
<proteinExistence type="inferred from homology"/>
<evidence type="ECO:0000256" key="2">
    <source>
        <dbReference type="ARBA" id="ARBA00007362"/>
    </source>
</evidence>
<dbReference type="InterPro" id="IPR050638">
    <property type="entry name" value="AA-Vitamin_Transporters"/>
</dbReference>
<dbReference type="SUPFAM" id="SSF103481">
    <property type="entry name" value="Multidrug resistance efflux transporter EmrE"/>
    <property type="match status" value="2"/>
</dbReference>
<feature type="transmembrane region" description="Helical" evidence="7">
    <location>
        <begin position="194"/>
        <end position="214"/>
    </location>
</feature>
<comment type="similarity">
    <text evidence="2">Belongs to the EamA transporter family.</text>
</comment>
<organism evidence="9 10">
    <name type="scientific">Clostridium algifaecis</name>
    <dbReference type="NCBI Taxonomy" id="1472040"/>
    <lineage>
        <taxon>Bacteria</taxon>
        <taxon>Bacillati</taxon>
        <taxon>Bacillota</taxon>
        <taxon>Clostridia</taxon>
        <taxon>Eubacteriales</taxon>
        <taxon>Clostridiaceae</taxon>
        <taxon>Clostridium</taxon>
    </lineage>
</organism>
<dbReference type="PANTHER" id="PTHR32322:SF18">
    <property type="entry name" value="S-ADENOSYLMETHIONINE_S-ADENOSYLHOMOCYSTEINE TRANSPORTER"/>
    <property type="match status" value="1"/>
</dbReference>
<evidence type="ECO:0000256" key="7">
    <source>
        <dbReference type="SAM" id="Phobius"/>
    </source>
</evidence>
<comment type="caution">
    <text evidence="9">The sequence shown here is derived from an EMBL/GenBank/DDBJ whole genome shotgun (WGS) entry which is preliminary data.</text>
</comment>
<evidence type="ECO:0000313" key="9">
    <source>
        <dbReference type="EMBL" id="MBP2034161.1"/>
    </source>
</evidence>
<name>A0ABS4KXR2_9CLOT</name>
<keyword evidence="6 7" id="KW-0472">Membrane</keyword>
<feature type="transmembrane region" description="Helical" evidence="7">
    <location>
        <begin position="139"/>
        <end position="155"/>
    </location>
</feature>
<dbReference type="PANTHER" id="PTHR32322">
    <property type="entry name" value="INNER MEMBRANE TRANSPORTER"/>
    <property type="match status" value="1"/>
</dbReference>
<gene>
    <name evidence="9" type="ORF">J2Z42_002893</name>
</gene>
<feature type="transmembrane region" description="Helical" evidence="7">
    <location>
        <begin position="83"/>
        <end position="101"/>
    </location>
</feature>
<dbReference type="Proteomes" id="UP001519307">
    <property type="component" value="Unassembled WGS sequence"/>
</dbReference>
<keyword evidence="5 7" id="KW-1133">Transmembrane helix</keyword>
<comment type="subcellular location">
    <subcellularLocation>
        <location evidence="1">Cell membrane</location>
        <topology evidence="1">Multi-pass membrane protein</topology>
    </subcellularLocation>
</comment>
<evidence type="ECO:0000256" key="4">
    <source>
        <dbReference type="ARBA" id="ARBA00022692"/>
    </source>
</evidence>
<protein>
    <submittedName>
        <fullName evidence="9">Drug/metabolite transporter (DMT)-like permease</fullName>
    </submittedName>
</protein>
<feature type="domain" description="EamA" evidence="8">
    <location>
        <begin position="13"/>
        <end position="152"/>
    </location>
</feature>
<feature type="transmembrane region" description="Helical" evidence="7">
    <location>
        <begin position="161"/>
        <end position="182"/>
    </location>
</feature>
<sequence length="304" mass="33751">MNKIISKLNLRTKGILLVVISSMMWGVSGPVAQYLFQNKGINPEWLVTTRLLLSGLIFLIIMYIKTGKKIFNIWKSKYGKRNLILFSILGLVGTQYGYFATIKYGNAATATILQYLSPVIIVAYLSIKSKKSPNLRENLSIILALLGTFFLISKGNIHSLAISSLALFWGVLSAFAASFYVVQPAYIIKKWGCDVILAWGMFLGGIAFSFVHPIWKLQGKYSMDSILGIAFIVIFGTLIAFYWYLASTKYIKASETSLLSCIEPLSATIVSILWLNIPFGIFDIIGSICIVSTVLILSYNKKSS</sequence>
<feature type="transmembrane region" description="Helical" evidence="7">
    <location>
        <begin position="107"/>
        <end position="127"/>
    </location>
</feature>